<accession>A0A448X216</accession>
<sequence length="84" mass="9621">MSNRIDEPKSMTEKVDTGSCICLWARPSVIQSIWASENNWNACDSRNRLPEACVYVRVWLSASVLRRAIAPRRWRRIGDELASA</sequence>
<dbReference type="AlphaFoldDB" id="A0A448X216"/>
<organism evidence="1 2">
    <name type="scientific">Protopolystoma xenopodis</name>
    <dbReference type="NCBI Taxonomy" id="117903"/>
    <lineage>
        <taxon>Eukaryota</taxon>
        <taxon>Metazoa</taxon>
        <taxon>Spiralia</taxon>
        <taxon>Lophotrochozoa</taxon>
        <taxon>Platyhelminthes</taxon>
        <taxon>Monogenea</taxon>
        <taxon>Polyopisthocotylea</taxon>
        <taxon>Polystomatidea</taxon>
        <taxon>Polystomatidae</taxon>
        <taxon>Protopolystoma</taxon>
    </lineage>
</organism>
<proteinExistence type="predicted"/>
<name>A0A448X216_9PLAT</name>
<protein>
    <submittedName>
        <fullName evidence="1">Uncharacterized protein</fullName>
    </submittedName>
</protein>
<evidence type="ECO:0000313" key="2">
    <source>
        <dbReference type="Proteomes" id="UP000784294"/>
    </source>
</evidence>
<dbReference type="EMBL" id="CAAALY010077142">
    <property type="protein sequence ID" value="VEL25951.1"/>
    <property type="molecule type" value="Genomic_DNA"/>
</dbReference>
<comment type="caution">
    <text evidence="1">The sequence shown here is derived from an EMBL/GenBank/DDBJ whole genome shotgun (WGS) entry which is preliminary data.</text>
</comment>
<reference evidence="1" key="1">
    <citation type="submission" date="2018-11" db="EMBL/GenBank/DDBJ databases">
        <authorList>
            <consortium name="Pathogen Informatics"/>
        </authorList>
    </citation>
    <scope>NUCLEOTIDE SEQUENCE</scope>
</reference>
<keyword evidence="2" id="KW-1185">Reference proteome</keyword>
<gene>
    <name evidence="1" type="ORF">PXEA_LOCUS19391</name>
</gene>
<evidence type="ECO:0000313" key="1">
    <source>
        <dbReference type="EMBL" id="VEL25951.1"/>
    </source>
</evidence>
<dbReference type="Proteomes" id="UP000784294">
    <property type="component" value="Unassembled WGS sequence"/>
</dbReference>